<dbReference type="Proteomes" id="UP000029391">
    <property type="component" value="Unassembled WGS sequence"/>
</dbReference>
<evidence type="ECO:0000256" key="6">
    <source>
        <dbReference type="ARBA" id="ARBA00022553"/>
    </source>
</evidence>
<dbReference type="InterPro" id="IPR050351">
    <property type="entry name" value="BphY/WalK/GraS-like"/>
</dbReference>
<evidence type="ECO:0000256" key="10">
    <source>
        <dbReference type="ARBA" id="ARBA00022777"/>
    </source>
</evidence>
<evidence type="ECO:0000256" key="9">
    <source>
        <dbReference type="ARBA" id="ARBA00022741"/>
    </source>
</evidence>
<feature type="domain" description="Histidine kinase" evidence="15">
    <location>
        <begin position="219"/>
        <end position="432"/>
    </location>
</feature>
<dbReference type="Gene3D" id="1.10.287.130">
    <property type="match status" value="1"/>
</dbReference>
<evidence type="ECO:0000256" key="12">
    <source>
        <dbReference type="ARBA" id="ARBA00022989"/>
    </source>
</evidence>
<dbReference type="SUPFAM" id="SSF55874">
    <property type="entry name" value="ATPase domain of HSP90 chaperone/DNA topoisomerase II/histidine kinase"/>
    <property type="match status" value="1"/>
</dbReference>
<reference evidence="16 17" key="1">
    <citation type="submission" date="2013-09" db="EMBL/GenBank/DDBJ databases">
        <title>Genome sequencing of Arenimonas composti.</title>
        <authorList>
            <person name="Chen F."/>
            <person name="Wang G."/>
        </authorList>
    </citation>
    <scope>NUCLEOTIDE SEQUENCE [LARGE SCALE GENOMIC DNA]</scope>
    <source>
        <strain evidence="16 17">TR7-09</strain>
    </source>
</reference>
<keyword evidence="7" id="KW-0808">Transferase</keyword>
<protein>
    <recommendedName>
        <fullName evidence="3">histidine kinase</fullName>
        <ecNumber evidence="3">2.7.13.3</ecNumber>
    </recommendedName>
</protein>
<evidence type="ECO:0000256" key="4">
    <source>
        <dbReference type="ARBA" id="ARBA00022448"/>
    </source>
</evidence>
<evidence type="ECO:0000259" key="15">
    <source>
        <dbReference type="PROSITE" id="PS50109"/>
    </source>
</evidence>
<name>A0A091BI88_9GAMM</name>
<dbReference type="Pfam" id="PF00512">
    <property type="entry name" value="HisKA"/>
    <property type="match status" value="1"/>
</dbReference>
<dbReference type="InterPro" id="IPR035965">
    <property type="entry name" value="PAS-like_dom_sf"/>
</dbReference>
<evidence type="ECO:0000256" key="11">
    <source>
        <dbReference type="ARBA" id="ARBA00022840"/>
    </source>
</evidence>
<keyword evidence="10" id="KW-0418">Kinase</keyword>
<proteinExistence type="predicted"/>
<dbReference type="Pfam" id="PF11808">
    <property type="entry name" value="PhoR"/>
    <property type="match status" value="1"/>
</dbReference>
<dbReference type="FunFam" id="1.10.287.130:FF:000008">
    <property type="entry name" value="Two-component sensor histidine kinase"/>
    <property type="match status" value="1"/>
</dbReference>
<comment type="caution">
    <text evidence="16">The sequence shown here is derived from an EMBL/GenBank/DDBJ whole genome shotgun (WGS) entry which is preliminary data.</text>
</comment>
<keyword evidence="12" id="KW-1133">Transmembrane helix</keyword>
<keyword evidence="8" id="KW-0812">Transmembrane</keyword>
<keyword evidence="11" id="KW-0067">ATP-binding</keyword>
<dbReference type="Gene3D" id="3.30.450.20">
    <property type="entry name" value="PAS domain"/>
    <property type="match status" value="1"/>
</dbReference>
<dbReference type="GO" id="GO:0004721">
    <property type="term" value="F:phosphoprotein phosphatase activity"/>
    <property type="evidence" value="ECO:0007669"/>
    <property type="project" value="InterPro"/>
</dbReference>
<dbReference type="GO" id="GO:0000155">
    <property type="term" value="F:phosphorelay sensor kinase activity"/>
    <property type="evidence" value="ECO:0007669"/>
    <property type="project" value="InterPro"/>
</dbReference>
<dbReference type="SMART" id="SM00387">
    <property type="entry name" value="HATPase_c"/>
    <property type="match status" value="1"/>
</dbReference>
<comment type="subcellular location">
    <subcellularLocation>
        <location evidence="2">Cell membrane</location>
    </subcellularLocation>
</comment>
<evidence type="ECO:0000256" key="3">
    <source>
        <dbReference type="ARBA" id="ARBA00012438"/>
    </source>
</evidence>
<comment type="catalytic activity">
    <reaction evidence="1">
        <text>ATP + protein L-histidine = ADP + protein N-phospho-L-histidine.</text>
        <dbReference type="EC" id="2.7.13.3"/>
    </reaction>
</comment>
<sequence length="441" mass="48633">MRLSLLLQLAWRQSAIRLTVYFAAALAVGLALGKPWWALGIAVAVLAARGYWRLYRVLRFLDWRRQLRTVDGQGLWAALETLIHRRQTENRQRSRRLVGLLRAYRQAATAMPDGALVVGRRSGDLVWFNKAARGLVGLRYPQSLGKRLADVFADSPRVATWLAAGRPDDVFADVPAPDDPGRRLSLRLIDYSPTQWLVVVRDVTRLTRLEQVRRDFVANVSHELRTPLTVVHGYLDLIEPEAHPELAPMVLEMRRQSERMARLVEDLLTLSRLEAQDELPEEPVPLAPLLDSLRGEAEALSRGRHTIVIDDGAGADLLGSAKDLHSAFSNLVANAVRYTPTGGTVTIHTTRDDDGGLQLAVADTGPGIPAEHLPRLTERFYRVSTSRSRESGGTGLGLAIVKHVLGLHGARLEIASEAGRGSVFSCHFGRGRVVGRVASGE</sequence>
<dbReference type="GO" id="GO:0005886">
    <property type="term" value="C:plasma membrane"/>
    <property type="evidence" value="ECO:0007669"/>
    <property type="project" value="UniProtKB-SubCell"/>
</dbReference>
<dbReference type="PROSITE" id="PS50109">
    <property type="entry name" value="HIS_KIN"/>
    <property type="match status" value="1"/>
</dbReference>
<dbReference type="AlphaFoldDB" id="A0A091BI88"/>
<gene>
    <name evidence="16" type="ORF">P873_07445</name>
</gene>
<keyword evidence="4" id="KW-0813">Transport</keyword>
<evidence type="ECO:0000256" key="14">
    <source>
        <dbReference type="ARBA" id="ARBA00023136"/>
    </source>
</evidence>
<dbReference type="GO" id="GO:0005524">
    <property type="term" value="F:ATP binding"/>
    <property type="evidence" value="ECO:0007669"/>
    <property type="project" value="UniProtKB-KW"/>
</dbReference>
<keyword evidence="5" id="KW-1003">Cell membrane</keyword>
<dbReference type="InterPro" id="IPR003661">
    <property type="entry name" value="HisK_dim/P_dom"/>
</dbReference>
<keyword evidence="17" id="KW-1185">Reference proteome</keyword>
<evidence type="ECO:0000256" key="1">
    <source>
        <dbReference type="ARBA" id="ARBA00000085"/>
    </source>
</evidence>
<dbReference type="PANTHER" id="PTHR45453">
    <property type="entry name" value="PHOSPHATE REGULON SENSOR PROTEIN PHOR"/>
    <property type="match status" value="1"/>
</dbReference>
<dbReference type="STRING" id="1121013.GCA_000426365_00811"/>
<dbReference type="SUPFAM" id="SSF55785">
    <property type="entry name" value="PYP-like sensor domain (PAS domain)"/>
    <property type="match status" value="1"/>
</dbReference>
<keyword evidence="6" id="KW-0597">Phosphoprotein</keyword>
<dbReference type="CDD" id="cd00082">
    <property type="entry name" value="HisKA"/>
    <property type="match status" value="1"/>
</dbReference>
<keyword evidence="13" id="KW-0902">Two-component regulatory system</keyword>
<dbReference type="PANTHER" id="PTHR45453:SF1">
    <property type="entry name" value="PHOSPHATE REGULON SENSOR PROTEIN PHOR"/>
    <property type="match status" value="1"/>
</dbReference>
<evidence type="ECO:0000256" key="7">
    <source>
        <dbReference type="ARBA" id="ARBA00022679"/>
    </source>
</evidence>
<dbReference type="Gene3D" id="3.30.565.10">
    <property type="entry name" value="Histidine kinase-like ATPase, C-terminal domain"/>
    <property type="match status" value="1"/>
</dbReference>
<dbReference type="Pfam" id="PF02518">
    <property type="entry name" value="HATPase_c"/>
    <property type="match status" value="1"/>
</dbReference>
<evidence type="ECO:0000313" key="17">
    <source>
        <dbReference type="Proteomes" id="UP000029391"/>
    </source>
</evidence>
<dbReference type="eggNOG" id="COG5002">
    <property type="taxonomic scope" value="Bacteria"/>
</dbReference>
<dbReference type="InterPro" id="IPR003594">
    <property type="entry name" value="HATPase_dom"/>
</dbReference>
<dbReference type="InterPro" id="IPR036890">
    <property type="entry name" value="HATPase_C_sf"/>
</dbReference>
<dbReference type="InterPro" id="IPR036097">
    <property type="entry name" value="HisK_dim/P_sf"/>
</dbReference>
<evidence type="ECO:0000256" key="8">
    <source>
        <dbReference type="ARBA" id="ARBA00022692"/>
    </source>
</evidence>
<evidence type="ECO:0000256" key="2">
    <source>
        <dbReference type="ARBA" id="ARBA00004236"/>
    </source>
</evidence>
<evidence type="ECO:0000313" key="16">
    <source>
        <dbReference type="EMBL" id="KFN50489.1"/>
    </source>
</evidence>
<dbReference type="InterPro" id="IPR004358">
    <property type="entry name" value="Sig_transdc_His_kin-like_C"/>
</dbReference>
<dbReference type="EC" id="2.7.13.3" evidence="3"/>
<dbReference type="InterPro" id="IPR005467">
    <property type="entry name" value="His_kinase_dom"/>
</dbReference>
<dbReference type="PRINTS" id="PR00344">
    <property type="entry name" value="BCTRLSENSOR"/>
</dbReference>
<dbReference type="EMBL" id="AWXU01000020">
    <property type="protein sequence ID" value="KFN50489.1"/>
    <property type="molecule type" value="Genomic_DNA"/>
</dbReference>
<dbReference type="InterPro" id="IPR021766">
    <property type="entry name" value="PhoR_N"/>
</dbReference>
<dbReference type="OrthoDB" id="9813151at2"/>
<evidence type="ECO:0000256" key="13">
    <source>
        <dbReference type="ARBA" id="ARBA00023012"/>
    </source>
</evidence>
<dbReference type="InterPro" id="IPR014310">
    <property type="entry name" value="Sig_transdc_His_kinase_PhoR"/>
</dbReference>
<dbReference type="SUPFAM" id="SSF47384">
    <property type="entry name" value="Homodimeric domain of signal transducing histidine kinase"/>
    <property type="match status" value="1"/>
</dbReference>
<dbReference type="NCBIfam" id="TIGR02966">
    <property type="entry name" value="phoR_proteo"/>
    <property type="match status" value="1"/>
</dbReference>
<dbReference type="SMART" id="SM00388">
    <property type="entry name" value="HisKA"/>
    <property type="match status" value="1"/>
</dbReference>
<keyword evidence="14" id="KW-0472">Membrane</keyword>
<accession>A0A091BI88</accession>
<organism evidence="16 17">
    <name type="scientific">Arenimonas composti TR7-09 = DSM 18010</name>
    <dbReference type="NCBI Taxonomy" id="1121013"/>
    <lineage>
        <taxon>Bacteria</taxon>
        <taxon>Pseudomonadati</taxon>
        <taxon>Pseudomonadota</taxon>
        <taxon>Gammaproteobacteria</taxon>
        <taxon>Lysobacterales</taxon>
        <taxon>Lysobacteraceae</taxon>
        <taxon>Arenimonas</taxon>
    </lineage>
</organism>
<dbReference type="RefSeq" id="WP_026816263.1">
    <property type="nucleotide sequence ID" value="NZ_AUFF01000001.1"/>
</dbReference>
<evidence type="ECO:0000256" key="5">
    <source>
        <dbReference type="ARBA" id="ARBA00022475"/>
    </source>
</evidence>
<keyword evidence="9" id="KW-0547">Nucleotide-binding</keyword>
<dbReference type="GO" id="GO:0016036">
    <property type="term" value="P:cellular response to phosphate starvation"/>
    <property type="evidence" value="ECO:0007669"/>
    <property type="project" value="TreeGrafter"/>
</dbReference>